<dbReference type="InterPro" id="IPR051056">
    <property type="entry name" value="Glycosyl_Hydrolase_73"/>
</dbReference>
<dbReference type="EMBL" id="CP066770">
    <property type="protein sequence ID" value="QQK04757.1"/>
    <property type="molecule type" value="Genomic_DNA"/>
</dbReference>
<proteinExistence type="predicted"/>
<protein>
    <submittedName>
        <fullName evidence="4">Glucosaminidase domain-containing protein</fullName>
    </submittedName>
</protein>
<dbReference type="SMART" id="SM00047">
    <property type="entry name" value="LYZ2"/>
    <property type="match status" value="1"/>
</dbReference>
<dbReference type="AlphaFoldDB" id="A0A7T7AJJ4"/>
<dbReference type="GO" id="GO:0071973">
    <property type="term" value="P:bacterial-type flagellum-dependent cell motility"/>
    <property type="evidence" value="ECO:0007669"/>
    <property type="project" value="TreeGrafter"/>
</dbReference>
<feature type="domain" description="Mannosyl-glycoprotein endo-beta-N-acetylglucosamidase-like" evidence="3">
    <location>
        <begin position="3"/>
        <end position="135"/>
    </location>
</feature>
<keyword evidence="1" id="KW-0378">Hydrolase</keyword>
<organism evidence="4 5">
    <name type="scientific">Burkholderia anthina</name>
    <dbReference type="NCBI Taxonomy" id="179879"/>
    <lineage>
        <taxon>Bacteria</taxon>
        <taxon>Pseudomonadati</taxon>
        <taxon>Pseudomonadota</taxon>
        <taxon>Betaproteobacteria</taxon>
        <taxon>Burkholderiales</taxon>
        <taxon>Burkholderiaceae</taxon>
        <taxon>Burkholderia</taxon>
        <taxon>Burkholderia cepacia complex</taxon>
    </lineage>
</organism>
<dbReference type="GO" id="GO:0004040">
    <property type="term" value="F:amidase activity"/>
    <property type="evidence" value="ECO:0007669"/>
    <property type="project" value="InterPro"/>
</dbReference>
<dbReference type="InterPro" id="IPR002901">
    <property type="entry name" value="MGlyc_endo_b_GlcNAc-like_dom"/>
</dbReference>
<reference evidence="4 5" key="1">
    <citation type="submission" date="2020-12" db="EMBL/GenBank/DDBJ databases">
        <title>Complete genome sequence of Burkholderia anthina BJQ0011.</title>
        <authorList>
            <person name="Xu Y."/>
        </authorList>
    </citation>
    <scope>NUCLEOTIDE SEQUENCE [LARGE SCALE GENOMIC DNA]</scope>
    <source>
        <strain evidence="4 5">BJQ0011</strain>
    </source>
</reference>
<accession>A0A7T7AJJ4</accession>
<dbReference type="Pfam" id="PF01832">
    <property type="entry name" value="Glucosaminidase"/>
    <property type="match status" value="1"/>
</dbReference>
<feature type="compositionally biased region" description="Low complexity" evidence="2">
    <location>
        <begin position="172"/>
        <end position="189"/>
    </location>
</feature>
<dbReference type="PANTHER" id="PTHR33308">
    <property type="entry name" value="PEPTIDOGLYCAN HYDROLASE FLGJ"/>
    <property type="match status" value="1"/>
</dbReference>
<feature type="region of interest" description="Disordered" evidence="2">
    <location>
        <begin position="162"/>
        <end position="226"/>
    </location>
</feature>
<name>A0A7T7AJJ4_9BURK</name>
<dbReference type="KEGG" id="bann:JFN94_25860"/>
<evidence type="ECO:0000259" key="3">
    <source>
        <dbReference type="SMART" id="SM00047"/>
    </source>
</evidence>
<dbReference type="PANTHER" id="PTHR33308:SF9">
    <property type="entry name" value="PEPTIDOGLYCAN HYDROLASE FLGJ"/>
    <property type="match status" value="1"/>
</dbReference>
<evidence type="ECO:0000313" key="4">
    <source>
        <dbReference type="EMBL" id="QQK04757.1"/>
    </source>
</evidence>
<gene>
    <name evidence="4" type="ORF">JFN94_25860</name>
</gene>
<evidence type="ECO:0000256" key="2">
    <source>
        <dbReference type="SAM" id="MobiDB-lite"/>
    </source>
</evidence>
<sequence length="805" mass="80426">MADVQGFIQQFGPVAAAVSQRIGVAPDVLLGQWGLETGWGKSIIPGTNNLSNIKGPGVAAKDNQTGSVDQYRAYQSPADFGNDFVNLISNRYQGAVGKGADATAYAGALKAGGYAEDPKYVGKLSSAVDMVRKFGDTIASALSGTANASELTPAQMGGAPVISATGQRLNGPQAVTAPAQSAPAPAASTGDPLLDMAHGIMGGTPKPASQAPTAGAAPASQPAQQSDDPLMAMAAGVMDGKGGAANAPQAPLVTNGSQQPALQPTISGQSWQTPGSVTMGIGDAIKGGVQSLVHGGAWLANKVAPDSQFAKDINAAVPQIDQTIQAQNAQYTADRAAQQPQTLTGVVTGQRQAPGIDWGRMAGNVIGAAPLAATLPAGSGVLGSIGAGALSGAASSLLEPVTTPGNFLQQKLGQAATGAAVGGVANPLVKALGAAVSPSIGAAQQTLLDAGVPLTPGQILGGGAARTEAKLTSVPVLGDMIKGAQQRSLAGFNKATYDQVLEPLGQKYSGPIGSEGVANVQNTISQAYDSALSKLTFKADPQFQTDLSSLSGMAQSLPQAQQQQFMNVIKNQIVGKLSPQGTMDGPTLKGVQSELGRIARGLGGDPSFDNQQLGQAVGEVRNLVESSLARNNAPDAVQDLAKANAAYANFVRLRAAAASQGAMNNEGMFTAGQLNNAVRSADKSAGKGATATGNALMQDFSTAGQSVLGSKYPDSGTVGRGLMALLAPGSIGAGLATAPMSTLATLGGIGIGALPYTGTGQRLAQALLTARPGFAVPVRNGLSQFVAPLAAPTGNALINAIAPSK</sequence>
<dbReference type="Gene3D" id="1.10.530.10">
    <property type="match status" value="1"/>
</dbReference>
<feature type="compositionally biased region" description="Low complexity" evidence="2">
    <location>
        <begin position="207"/>
        <end position="226"/>
    </location>
</feature>
<dbReference type="Proteomes" id="UP000596205">
    <property type="component" value="Chromosome 2"/>
</dbReference>
<evidence type="ECO:0000313" key="5">
    <source>
        <dbReference type="Proteomes" id="UP000596205"/>
    </source>
</evidence>
<dbReference type="RefSeq" id="WP_199568799.1">
    <property type="nucleotide sequence ID" value="NZ_CP066770.1"/>
</dbReference>
<evidence type="ECO:0000256" key="1">
    <source>
        <dbReference type="ARBA" id="ARBA00022801"/>
    </source>
</evidence>